<evidence type="ECO:0000313" key="4">
    <source>
        <dbReference type="Proteomes" id="UP000069940"/>
    </source>
</evidence>
<feature type="region of interest" description="Disordered" evidence="1">
    <location>
        <begin position="129"/>
        <end position="187"/>
    </location>
</feature>
<evidence type="ECO:0000259" key="2">
    <source>
        <dbReference type="Pfam" id="PF13837"/>
    </source>
</evidence>
<sequence length="239" mass="27042">MEQEQKSRAKKMTAQQIRRLISARVACNHLFTAKYYDKKAAWRKIQQQAELHEFTDEQVKIKWNNLTRKYKILITPPTGGATENGEELAEDWEHFGQMHEFMSTQHTINPPLVVNSCGVIVENSNNIPIELSNQDDGQEMEAGPSGSVEAGPSDGAYVSSPEMIPPTSSPQNSEGYADRGRRKRSRYSQQDMFEFFVKQSKQKKKEGKKFFGLLKRIAESQNVDVADFDSSSSDSDADV</sequence>
<dbReference type="EnsemblMetazoa" id="AALFPA23_011071.R15638">
    <property type="protein sequence ID" value="AALFPA23_011071.P15638"/>
    <property type="gene ID" value="AALFPA23_011071"/>
</dbReference>
<reference evidence="3" key="2">
    <citation type="submission" date="2025-05" db="UniProtKB">
        <authorList>
            <consortium name="EnsemblMetazoa"/>
        </authorList>
    </citation>
    <scope>IDENTIFICATION</scope>
    <source>
        <strain evidence="3">Foshan</strain>
    </source>
</reference>
<keyword evidence="4" id="KW-1185">Reference proteome</keyword>
<dbReference type="Pfam" id="PF13837">
    <property type="entry name" value="Myb_DNA-bind_4"/>
    <property type="match status" value="1"/>
</dbReference>
<evidence type="ECO:0000313" key="3">
    <source>
        <dbReference type="EnsemblMetazoa" id="AALFPA23_011071.P15638"/>
    </source>
</evidence>
<protein>
    <recommendedName>
        <fullName evidence="2">Myb/SANT-like DNA-binding domain-containing protein</fullName>
    </recommendedName>
</protein>
<organism evidence="3 4">
    <name type="scientific">Aedes albopictus</name>
    <name type="common">Asian tiger mosquito</name>
    <name type="synonym">Stegomyia albopicta</name>
    <dbReference type="NCBI Taxonomy" id="7160"/>
    <lineage>
        <taxon>Eukaryota</taxon>
        <taxon>Metazoa</taxon>
        <taxon>Ecdysozoa</taxon>
        <taxon>Arthropoda</taxon>
        <taxon>Hexapoda</taxon>
        <taxon>Insecta</taxon>
        <taxon>Pterygota</taxon>
        <taxon>Neoptera</taxon>
        <taxon>Endopterygota</taxon>
        <taxon>Diptera</taxon>
        <taxon>Nematocera</taxon>
        <taxon>Culicoidea</taxon>
        <taxon>Culicidae</taxon>
        <taxon>Culicinae</taxon>
        <taxon>Aedini</taxon>
        <taxon>Aedes</taxon>
        <taxon>Stegomyia</taxon>
    </lineage>
</organism>
<accession>A0ABM1YPV0</accession>
<dbReference type="GeneID" id="109413247"/>
<feature type="domain" description="Myb/SANT-like DNA-binding" evidence="2">
    <location>
        <begin position="13"/>
        <end position="100"/>
    </location>
</feature>
<reference evidence="4" key="1">
    <citation type="journal article" date="2015" name="Proc. Natl. Acad. Sci. U.S.A.">
        <title>Genome sequence of the Asian Tiger mosquito, Aedes albopictus, reveals insights into its biology, genetics, and evolution.</title>
        <authorList>
            <person name="Chen X.G."/>
            <person name="Jiang X."/>
            <person name="Gu J."/>
            <person name="Xu M."/>
            <person name="Wu Y."/>
            <person name="Deng Y."/>
            <person name="Zhang C."/>
            <person name="Bonizzoni M."/>
            <person name="Dermauw W."/>
            <person name="Vontas J."/>
            <person name="Armbruster P."/>
            <person name="Huang X."/>
            <person name="Yang Y."/>
            <person name="Zhang H."/>
            <person name="He W."/>
            <person name="Peng H."/>
            <person name="Liu Y."/>
            <person name="Wu K."/>
            <person name="Chen J."/>
            <person name="Lirakis M."/>
            <person name="Topalis P."/>
            <person name="Van Leeuwen T."/>
            <person name="Hall A.B."/>
            <person name="Jiang X."/>
            <person name="Thorpe C."/>
            <person name="Mueller R.L."/>
            <person name="Sun C."/>
            <person name="Waterhouse R.M."/>
            <person name="Yan G."/>
            <person name="Tu Z.J."/>
            <person name="Fang X."/>
            <person name="James A.A."/>
        </authorList>
    </citation>
    <scope>NUCLEOTIDE SEQUENCE [LARGE SCALE GENOMIC DNA]</scope>
    <source>
        <strain evidence="4">Foshan</strain>
    </source>
</reference>
<evidence type="ECO:0000256" key="1">
    <source>
        <dbReference type="SAM" id="MobiDB-lite"/>
    </source>
</evidence>
<dbReference type="RefSeq" id="XP_019542526.3">
    <property type="nucleotide sequence ID" value="XM_019686981.3"/>
</dbReference>
<proteinExistence type="predicted"/>
<name>A0ABM1YPV0_AEDAL</name>
<dbReference type="InterPro" id="IPR044822">
    <property type="entry name" value="Myb_DNA-bind_4"/>
</dbReference>
<dbReference type="Proteomes" id="UP000069940">
    <property type="component" value="Unassembled WGS sequence"/>
</dbReference>